<feature type="non-terminal residue" evidence="7">
    <location>
        <position position="1"/>
    </location>
</feature>
<keyword evidence="2 4" id="KW-0863">Zinc-finger</keyword>
<proteinExistence type="predicted"/>
<evidence type="ECO:0000256" key="3">
    <source>
        <dbReference type="ARBA" id="ARBA00022833"/>
    </source>
</evidence>
<dbReference type="PANTHER" id="PTHR12197">
    <property type="entry name" value="HISTONE-LYSINE N-METHYLTRANSFERASE SMYD"/>
    <property type="match status" value="1"/>
</dbReference>
<feature type="domain" description="MYND-type" evidence="6">
    <location>
        <begin position="223"/>
        <end position="280"/>
    </location>
</feature>
<organism evidence="7 8">
    <name type="scientific">Lunasporangiospora selenospora</name>
    <dbReference type="NCBI Taxonomy" id="979761"/>
    <lineage>
        <taxon>Eukaryota</taxon>
        <taxon>Fungi</taxon>
        <taxon>Fungi incertae sedis</taxon>
        <taxon>Mucoromycota</taxon>
        <taxon>Mortierellomycotina</taxon>
        <taxon>Mortierellomycetes</taxon>
        <taxon>Mortierellales</taxon>
        <taxon>Mortierellaceae</taxon>
        <taxon>Lunasporangiospora</taxon>
    </lineage>
</organism>
<dbReference type="PROSITE" id="PS50865">
    <property type="entry name" value="ZF_MYND_2"/>
    <property type="match status" value="1"/>
</dbReference>
<feature type="region of interest" description="Disordered" evidence="5">
    <location>
        <begin position="132"/>
        <end position="174"/>
    </location>
</feature>
<dbReference type="OrthoDB" id="5945798at2759"/>
<sequence>MDAAQSSDPLSPPASTSTPPTTSPAPTTAKPRRNYRTKRGDDNDNSDHEGQVPLTTPSESTTQNPFIQSQNAQTIAEVYPGLSRLSFLDGSNEDETGLDPSGFKKSRRPLQQKVVPTASRQVDVEMASALDDQTNAPTTMAEPMATPASDSTPVKLESPPLTSPSSTSSGSTTRLVEIRETGSEVRGRGVFSVSTEPLKPGMLVFKELGFVQVVNDASLSKVCSACFKDTREDQGDEEGAGLAGSGVPKKLVRCAGCKVVWYCNRTCQVKDWKLHHQLECQGIQKSMTNSAMKEMWTKRTMDTTTVRALCRLIRRRERVKASAIYEAEHRKPDAARKQVNEVYVTSLDQKEEEWLDSNGSSWIDQYLYTYEQERVATAIASSKPALSESSQLAKIMAAVLSCVVTPKEDRGAFLKGISDDALDRAFQDPTGQGVDGSTGGLDLLRKLVSYGFTITNMETTMPVGLALYVQSMPYLNHSCVPN</sequence>
<dbReference type="GO" id="GO:0008270">
    <property type="term" value="F:zinc ion binding"/>
    <property type="evidence" value="ECO:0007669"/>
    <property type="project" value="UniProtKB-KW"/>
</dbReference>
<dbReference type="EMBL" id="JAABOA010000478">
    <property type="protein sequence ID" value="KAF9584186.1"/>
    <property type="molecule type" value="Genomic_DNA"/>
</dbReference>
<feature type="compositionally biased region" description="Polar residues" evidence="5">
    <location>
        <begin position="53"/>
        <end position="73"/>
    </location>
</feature>
<keyword evidence="8" id="KW-1185">Reference proteome</keyword>
<dbReference type="Proteomes" id="UP000780801">
    <property type="component" value="Unassembled WGS sequence"/>
</dbReference>
<reference evidence="7" key="1">
    <citation type="journal article" date="2020" name="Fungal Divers.">
        <title>Resolving the Mortierellaceae phylogeny through synthesis of multi-gene phylogenetics and phylogenomics.</title>
        <authorList>
            <person name="Vandepol N."/>
            <person name="Liber J."/>
            <person name="Desiro A."/>
            <person name="Na H."/>
            <person name="Kennedy M."/>
            <person name="Barry K."/>
            <person name="Grigoriev I.V."/>
            <person name="Miller A.N."/>
            <person name="O'Donnell K."/>
            <person name="Stajich J.E."/>
            <person name="Bonito G."/>
        </authorList>
    </citation>
    <scope>NUCLEOTIDE SEQUENCE</scope>
    <source>
        <strain evidence="7">KOD1015</strain>
    </source>
</reference>
<evidence type="ECO:0000256" key="1">
    <source>
        <dbReference type="ARBA" id="ARBA00022723"/>
    </source>
</evidence>
<feature type="compositionally biased region" description="Low complexity" evidence="5">
    <location>
        <begin position="158"/>
        <end position="173"/>
    </location>
</feature>
<evidence type="ECO:0000256" key="4">
    <source>
        <dbReference type="PROSITE-ProRule" id="PRU00134"/>
    </source>
</evidence>
<dbReference type="Pfam" id="PF01753">
    <property type="entry name" value="zf-MYND"/>
    <property type="match status" value="1"/>
</dbReference>
<dbReference type="AlphaFoldDB" id="A0A9P6KGL2"/>
<evidence type="ECO:0000313" key="8">
    <source>
        <dbReference type="Proteomes" id="UP000780801"/>
    </source>
</evidence>
<evidence type="ECO:0000256" key="5">
    <source>
        <dbReference type="SAM" id="MobiDB-lite"/>
    </source>
</evidence>
<dbReference type="InterPro" id="IPR050869">
    <property type="entry name" value="H3K4_H4K5_MeTrfase"/>
</dbReference>
<dbReference type="SUPFAM" id="SSF144232">
    <property type="entry name" value="HIT/MYND zinc finger-like"/>
    <property type="match status" value="1"/>
</dbReference>
<gene>
    <name evidence="7" type="ORF">BGW38_007285</name>
</gene>
<evidence type="ECO:0000256" key="2">
    <source>
        <dbReference type="ARBA" id="ARBA00022771"/>
    </source>
</evidence>
<feature type="compositionally biased region" description="Basic and acidic residues" evidence="5">
    <location>
        <begin position="38"/>
        <end position="50"/>
    </location>
</feature>
<name>A0A9P6KGL2_9FUNG</name>
<feature type="compositionally biased region" description="Low complexity" evidence="5">
    <location>
        <begin position="1"/>
        <end position="29"/>
    </location>
</feature>
<protein>
    <recommendedName>
        <fullName evidence="6">MYND-type domain-containing protein</fullName>
    </recommendedName>
</protein>
<comment type="caution">
    <text evidence="7">The sequence shown here is derived from an EMBL/GenBank/DDBJ whole genome shotgun (WGS) entry which is preliminary data.</text>
</comment>
<keyword evidence="1" id="KW-0479">Metal-binding</keyword>
<accession>A0A9P6KGL2</accession>
<feature type="region of interest" description="Disordered" evidence="5">
    <location>
        <begin position="86"/>
        <end position="117"/>
    </location>
</feature>
<feature type="region of interest" description="Disordered" evidence="5">
    <location>
        <begin position="1"/>
        <end position="73"/>
    </location>
</feature>
<dbReference type="Gene3D" id="6.10.140.2220">
    <property type="match status" value="1"/>
</dbReference>
<dbReference type="PANTHER" id="PTHR12197:SF251">
    <property type="entry name" value="EG:BACR7C10.4 PROTEIN"/>
    <property type="match status" value="1"/>
</dbReference>
<evidence type="ECO:0000259" key="6">
    <source>
        <dbReference type="PROSITE" id="PS50865"/>
    </source>
</evidence>
<evidence type="ECO:0000313" key="7">
    <source>
        <dbReference type="EMBL" id="KAF9584186.1"/>
    </source>
</evidence>
<keyword evidence="3" id="KW-0862">Zinc</keyword>
<dbReference type="GO" id="GO:0005634">
    <property type="term" value="C:nucleus"/>
    <property type="evidence" value="ECO:0007669"/>
    <property type="project" value="TreeGrafter"/>
</dbReference>
<dbReference type="InterPro" id="IPR002893">
    <property type="entry name" value="Znf_MYND"/>
</dbReference>